<dbReference type="InterPro" id="IPR014710">
    <property type="entry name" value="RmlC-like_jellyroll"/>
</dbReference>
<dbReference type="InterPro" id="IPR000595">
    <property type="entry name" value="cNMP-bd_dom"/>
</dbReference>
<organism evidence="9 10">
    <name type="scientific">Gossypium hirsutum</name>
    <name type="common">Upland cotton</name>
    <name type="synonym">Gossypium mexicanum</name>
    <dbReference type="NCBI Taxonomy" id="3635"/>
    <lineage>
        <taxon>Eukaryota</taxon>
        <taxon>Viridiplantae</taxon>
        <taxon>Streptophyta</taxon>
        <taxon>Embryophyta</taxon>
        <taxon>Tracheophyta</taxon>
        <taxon>Spermatophyta</taxon>
        <taxon>Magnoliopsida</taxon>
        <taxon>eudicotyledons</taxon>
        <taxon>Gunneridae</taxon>
        <taxon>Pentapetalae</taxon>
        <taxon>rosids</taxon>
        <taxon>malvids</taxon>
        <taxon>Malvales</taxon>
        <taxon>Malvaceae</taxon>
        <taxon>Malvoideae</taxon>
        <taxon>Gossypium</taxon>
    </lineage>
</organism>
<sequence length="568" mass="65719">MASEHEFYPSRATPMQYFTDEDGGEEEGGEIEEESTDDEVCKEEEKENSSDWRSLYLMCGGRRGGGRRRKSWSLGQVFFDPRAKWVQEWNRVFLLVCATGLFVDPLFFYALSISDTCMCLFVDGWFAITVTALRCMTDALHVWNMCLQLKMIKRSSSSYSRGNDKRSGSESEGEGGDGGEGSSNRPRAANGRHLAFQCLKAKKGLFFDLLVILPLPQIVLWVAIPSLLEKGSVTLVMTVFLIIFLFQYLPKIYHSVCLLRRMQNLSGYIFGTVWWGIALNLIAYFVASHVFLHATTSKKQAMQLKMRNIEWWMRKRRLPSGFKQRVRNYERQRWAAMRGVDECQMIRNLPEGLRRDIKYHLCLDLVRQVPLFQHMDDLVLENICDRVKSLIFTKGETITREGDPVQRMLFVVRGHLQSSQVLRDGVKSCCMLGPGNFSGDELLSWCLRRPFIERLPPSTSTLVTLETTEAFGLDAEDVKYVTQHFRYTFVNERVKRSARYYSPGWRTWAAVAIQLAWRRYKHRLTLTSLSFIRPRRPLSRSNSLGEDRLRLYTAMLTSPKPNQDDFDF</sequence>
<accession>A0ABM2YQR1</accession>
<proteinExistence type="predicted"/>
<feature type="transmembrane region" description="Helical" evidence="7">
    <location>
        <begin position="230"/>
        <end position="249"/>
    </location>
</feature>
<feature type="region of interest" description="Disordered" evidence="6">
    <location>
        <begin position="157"/>
        <end position="186"/>
    </location>
</feature>
<dbReference type="InterPro" id="IPR018490">
    <property type="entry name" value="cNMP-bd_dom_sf"/>
</dbReference>
<reference evidence="9" key="1">
    <citation type="journal article" date="2020" name="Nat. Genet.">
        <title>Genomic diversifications of five Gossypium allopolyploid species and their impact on cotton improvement.</title>
        <authorList>
            <person name="Chen Z.J."/>
            <person name="Sreedasyam A."/>
            <person name="Ando A."/>
            <person name="Song Q."/>
            <person name="De Santiago L.M."/>
            <person name="Hulse-Kemp A.M."/>
            <person name="Ding M."/>
            <person name="Ye W."/>
            <person name="Kirkbride R.C."/>
            <person name="Jenkins J."/>
            <person name="Plott C."/>
            <person name="Lovell J."/>
            <person name="Lin Y.M."/>
            <person name="Vaughn R."/>
            <person name="Liu B."/>
            <person name="Simpson S."/>
            <person name="Scheffler B.E."/>
            <person name="Wen L."/>
            <person name="Saski C.A."/>
            <person name="Grover C.E."/>
            <person name="Hu G."/>
            <person name="Conover J.L."/>
            <person name="Carlson J.W."/>
            <person name="Shu S."/>
            <person name="Boston L.B."/>
            <person name="Williams M."/>
            <person name="Peterson D.G."/>
            <person name="McGee K."/>
            <person name="Jones D.C."/>
            <person name="Wendel J.F."/>
            <person name="Stelly D.M."/>
            <person name="Grimwood J."/>
            <person name="Schmutz J."/>
        </authorList>
    </citation>
    <scope>NUCLEOTIDE SEQUENCE [LARGE SCALE GENOMIC DNA]</scope>
    <source>
        <strain evidence="9">cv. TM-1</strain>
    </source>
</reference>
<gene>
    <name evidence="10" type="primary">LOC107917769</name>
</gene>
<feature type="transmembrane region" description="Helical" evidence="7">
    <location>
        <begin position="269"/>
        <end position="292"/>
    </location>
</feature>
<evidence type="ECO:0000256" key="7">
    <source>
        <dbReference type="SAM" id="Phobius"/>
    </source>
</evidence>
<keyword evidence="4" id="KW-1071">Ligand-gated ion channel</keyword>
<dbReference type="SUPFAM" id="SSF81324">
    <property type="entry name" value="Voltage-gated potassium channels"/>
    <property type="match status" value="1"/>
</dbReference>
<dbReference type="GeneID" id="107917769"/>
<dbReference type="Gene3D" id="2.60.120.10">
    <property type="entry name" value="Jelly Rolls"/>
    <property type="match status" value="1"/>
</dbReference>
<keyword evidence="1" id="KW-0140">cGMP</keyword>
<keyword evidence="5" id="KW-0407">Ion channel</keyword>
<name>A0ABM2YQR1_GOSHI</name>
<evidence type="ECO:0000259" key="8">
    <source>
        <dbReference type="PROSITE" id="PS50042"/>
    </source>
</evidence>
<dbReference type="Pfam" id="PF00027">
    <property type="entry name" value="cNMP_binding"/>
    <property type="match status" value="1"/>
</dbReference>
<keyword evidence="3" id="KW-0547">Nucleotide-binding</keyword>
<evidence type="ECO:0000313" key="10">
    <source>
        <dbReference type="RefSeq" id="XP_040931717.1"/>
    </source>
</evidence>
<keyword evidence="4" id="KW-0406">Ion transport</keyword>
<feature type="compositionally biased region" description="Acidic residues" evidence="6">
    <location>
        <begin position="19"/>
        <end position="42"/>
    </location>
</feature>
<dbReference type="Proteomes" id="UP000818029">
    <property type="component" value="Chromosome A01"/>
</dbReference>
<keyword evidence="7" id="KW-0812">Transmembrane</keyword>
<dbReference type="PROSITE" id="PS50042">
    <property type="entry name" value="CNMP_BINDING_3"/>
    <property type="match status" value="1"/>
</dbReference>
<evidence type="ECO:0000256" key="6">
    <source>
        <dbReference type="SAM" id="MobiDB-lite"/>
    </source>
</evidence>
<dbReference type="PANTHER" id="PTHR45651">
    <property type="entry name" value="CYCLIC NUCLEOTIDE-GATED ION CHANNEL 15-RELATED-RELATED"/>
    <property type="match status" value="1"/>
</dbReference>
<keyword evidence="9" id="KW-1185">Reference proteome</keyword>
<feature type="transmembrane region" description="Helical" evidence="7">
    <location>
        <begin position="205"/>
        <end position="224"/>
    </location>
</feature>
<evidence type="ECO:0000256" key="2">
    <source>
        <dbReference type="ARBA" id="ARBA00022860"/>
    </source>
</evidence>
<protein>
    <submittedName>
        <fullName evidence="10">Cyclic nucleotide-gated ion channel 4 isoform X2</fullName>
    </submittedName>
</protein>
<feature type="transmembrane region" description="Helical" evidence="7">
    <location>
        <begin position="125"/>
        <end position="147"/>
    </location>
</feature>
<dbReference type="SUPFAM" id="SSF51206">
    <property type="entry name" value="cAMP-binding domain-like"/>
    <property type="match status" value="1"/>
</dbReference>
<dbReference type="CDD" id="cd00038">
    <property type="entry name" value="CAP_ED"/>
    <property type="match status" value="1"/>
</dbReference>
<dbReference type="PANTHER" id="PTHR45651:SF14">
    <property type="entry name" value="CYCLIC NUCLEOTIDE-GATED ION CHANNEL 4"/>
    <property type="match status" value="1"/>
</dbReference>
<evidence type="ECO:0000313" key="9">
    <source>
        <dbReference type="Proteomes" id="UP000818029"/>
    </source>
</evidence>
<feature type="region of interest" description="Disordered" evidence="6">
    <location>
        <begin position="1"/>
        <end position="46"/>
    </location>
</feature>
<reference evidence="10" key="2">
    <citation type="submission" date="2025-08" db="UniProtKB">
        <authorList>
            <consortium name="RefSeq"/>
        </authorList>
    </citation>
    <scope>IDENTIFICATION</scope>
</reference>
<evidence type="ECO:0000256" key="1">
    <source>
        <dbReference type="ARBA" id="ARBA00022535"/>
    </source>
</evidence>
<dbReference type="Gene3D" id="1.10.287.630">
    <property type="entry name" value="Helix hairpin bin"/>
    <property type="match status" value="1"/>
</dbReference>
<keyword evidence="7" id="KW-1133">Transmembrane helix</keyword>
<dbReference type="SMART" id="SM00100">
    <property type="entry name" value="cNMP"/>
    <property type="match status" value="1"/>
</dbReference>
<keyword evidence="2" id="KW-0112">Calmodulin-binding</keyword>
<feature type="transmembrane region" description="Helical" evidence="7">
    <location>
        <begin position="92"/>
        <end position="113"/>
    </location>
</feature>
<dbReference type="RefSeq" id="XP_040931717.1">
    <property type="nucleotide sequence ID" value="XM_041075783.1"/>
</dbReference>
<evidence type="ECO:0000256" key="4">
    <source>
        <dbReference type="ARBA" id="ARBA00023286"/>
    </source>
</evidence>
<keyword evidence="7" id="KW-0472">Membrane</keyword>
<keyword evidence="4" id="KW-0813">Transport</keyword>
<evidence type="ECO:0000256" key="3">
    <source>
        <dbReference type="ARBA" id="ARBA00022992"/>
    </source>
</evidence>
<evidence type="ECO:0000256" key="5">
    <source>
        <dbReference type="ARBA" id="ARBA00023303"/>
    </source>
</evidence>
<keyword evidence="3" id="KW-0142">cGMP-binding</keyword>
<feature type="domain" description="Cyclic nucleotide-binding" evidence="8">
    <location>
        <begin position="371"/>
        <end position="481"/>
    </location>
</feature>